<accession>A0A1B7XQ46</accession>
<proteinExistence type="predicted"/>
<feature type="signal peptide" evidence="1">
    <location>
        <begin position="1"/>
        <end position="21"/>
    </location>
</feature>
<comment type="caution">
    <text evidence="2">The sequence shown here is derived from an EMBL/GenBank/DDBJ whole genome shotgun (WGS) entry which is preliminary data.</text>
</comment>
<evidence type="ECO:0000313" key="2">
    <source>
        <dbReference type="EMBL" id="OBQ57644.1"/>
    </source>
</evidence>
<keyword evidence="3" id="KW-1185">Reference proteome</keyword>
<dbReference type="AlphaFoldDB" id="A0A1B7XQ46"/>
<gene>
    <name evidence="2" type="ORF">SP90_00990</name>
</gene>
<keyword evidence="1" id="KW-0732">Signal</keyword>
<organism evidence="2 3">
    <name type="scientific">Halodesulfovibrio spirochaetisodalis</name>
    <dbReference type="NCBI Taxonomy" id="1560234"/>
    <lineage>
        <taxon>Bacteria</taxon>
        <taxon>Pseudomonadati</taxon>
        <taxon>Thermodesulfobacteriota</taxon>
        <taxon>Desulfovibrionia</taxon>
        <taxon>Desulfovibrionales</taxon>
        <taxon>Desulfovibrionaceae</taxon>
        <taxon>Halodesulfovibrio</taxon>
    </lineage>
</organism>
<dbReference type="Proteomes" id="UP000091979">
    <property type="component" value="Unassembled WGS sequence"/>
</dbReference>
<name>A0A1B7XQ46_9BACT</name>
<dbReference type="PATRIC" id="fig|1560234.3.peg.211"/>
<dbReference type="STRING" id="1560234.SP90_00990"/>
<evidence type="ECO:0008006" key="4">
    <source>
        <dbReference type="Google" id="ProtNLM"/>
    </source>
</evidence>
<reference evidence="2 3" key="1">
    <citation type="submission" date="2015-01" db="EMBL/GenBank/DDBJ databases">
        <title>Desulfovibrio sp. JC271 draft genome sequence.</title>
        <authorList>
            <person name="Shivani Y."/>
            <person name="Subhash Y."/>
            <person name="Sasikala C."/>
            <person name="Ramana C.V."/>
        </authorList>
    </citation>
    <scope>NUCLEOTIDE SEQUENCE [LARGE SCALE GENOMIC DNA]</scope>
    <source>
        <strain evidence="2 3">JC271</strain>
    </source>
</reference>
<dbReference type="EMBL" id="JXMS01000001">
    <property type="protein sequence ID" value="OBQ57644.1"/>
    <property type="molecule type" value="Genomic_DNA"/>
</dbReference>
<evidence type="ECO:0000256" key="1">
    <source>
        <dbReference type="SAM" id="SignalP"/>
    </source>
</evidence>
<evidence type="ECO:0000313" key="3">
    <source>
        <dbReference type="Proteomes" id="UP000091979"/>
    </source>
</evidence>
<feature type="chain" id="PRO_5008600947" description="DUF4331 domain-containing protein" evidence="1">
    <location>
        <begin position="22"/>
        <end position="359"/>
    </location>
</feature>
<sequence>MKYKIPILTIIFLLMSFPAHSAHHFQTDLVSHYPEYNIGDVFVFNTPDMKSTVFILTANPSKPGKGGPSANLTAKTDFGSGGLYNIHIASDKDIKTGVTYTFIFDGDKIRVGKIDNPNAKIGDKGKTLADAQVGQKFELNGEIKVWTGRILEPYFVDAFDFGVLQNSITMGTLDKNAFKKTAKDIFTNARISAIVMEIPNTMLSPEVYYYGTTAVMDHHHGNEWVQVNRMGNVLMPYIFLWDSPATRLEHDQHRPDGDDRHKNTISNNVYRAASVSGGQKNVTEYANTVAEQLTPDVLMYKIGTKAKYGIGSSGGRPLDDDPSDVVFSTYLGIPMSDGIPNPKHYTESFPYVIPVDRQK</sequence>
<protein>
    <recommendedName>
        <fullName evidence="4">DUF4331 domain-containing protein</fullName>
    </recommendedName>
</protein>